<evidence type="ECO:0000259" key="24">
    <source>
        <dbReference type="PROSITE" id="PS50104"/>
    </source>
</evidence>
<evidence type="ECO:0000256" key="15">
    <source>
        <dbReference type="ARBA" id="ARBA00023136"/>
    </source>
</evidence>
<dbReference type="SUPFAM" id="SSF52200">
    <property type="entry name" value="Toll/Interleukin receptor TIR domain"/>
    <property type="match status" value="1"/>
</dbReference>
<dbReference type="GO" id="GO:0001530">
    <property type="term" value="F:lipopolysaccharide binding"/>
    <property type="evidence" value="ECO:0007669"/>
    <property type="project" value="TreeGrafter"/>
</dbReference>
<keyword evidence="11" id="KW-0967">Endosome</keyword>
<dbReference type="InterPro" id="IPR003591">
    <property type="entry name" value="Leu-rich_rpt_typical-subtyp"/>
</dbReference>
<keyword evidence="14 22" id="KW-1133">Transmembrane helix</keyword>
<reference evidence="25" key="2">
    <citation type="submission" date="2025-09" db="UniProtKB">
        <authorList>
            <consortium name="Ensembl"/>
        </authorList>
    </citation>
    <scope>IDENTIFICATION</scope>
</reference>
<evidence type="ECO:0000256" key="3">
    <source>
        <dbReference type="ARBA" id="ARBA00004466"/>
    </source>
</evidence>
<evidence type="ECO:0000256" key="22">
    <source>
        <dbReference type="SAM" id="Phobius"/>
    </source>
</evidence>
<dbReference type="SMART" id="SM00255">
    <property type="entry name" value="TIR"/>
    <property type="match status" value="1"/>
</dbReference>
<keyword evidence="12" id="KW-0832">Ubl conjugation</keyword>
<dbReference type="SUPFAM" id="SSF52058">
    <property type="entry name" value="L domain-like"/>
    <property type="match status" value="2"/>
</dbReference>
<reference evidence="25" key="1">
    <citation type="submission" date="2025-08" db="UniProtKB">
        <authorList>
            <consortium name="Ensembl"/>
        </authorList>
    </citation>
    <scope>IDENTIFICATION</scope>
</reference>
<dbReference type="GO" id="GO:0004888">
    <property type="term" value="F:transmembrane signaling receptor activity"/>
    <property type="evidence" value="ECO:0007669"/>
    <property type="project" value="InterPro"/>
</dbReference>
<dbReference type="GO" id="GO:0001726">
    <property type="term" value="C:ruffle"/>
    <property type="evidence" value="ECO:0007669"/>
    <property type="project" value="UniProtKB-SubCell"/>
</dbReference>
<feature type="domain" description="TIR" evidence="24">
    <location>
        <begin position="692"/>
        <end position="835"/>
    </location>
</feature>
<keyword evidence="19" id="KW-0966">Cell projection</keyword>
<evidence type="ECO:0000256" key="14">
    <source>
        <dbReference type="ARBA" id="ARBA00022989"/>
    </source>
</evidence>
<dbReference type="GO" id="GO:0005886">
    <property type="term" value="C:plasma membrane"/>
    <property type="evidence" value="ECO:0007669"/>
    <property type="project" value="UniProtKB-SubCell"/>
</dbReference>
<proteinExistence type="inferred from homology"/>
<keyword evidence="8 22" id="KW-0812">Transmembrane</keyword>
<dbReference type="OMA" id="CKHSAER"/>
<evidence type="ECO:0000256" key="18">
    <source>
        <dbReference type="ARBA" id="ARBA00023198"/>
    </source>
</evidence>
<dbReference type="Ensembl" id="ENSFTIT00000008309.1">
    <property type="protein sequence ID" value="ENSFTIP00000007961.1"/>
    <property type="gene ID" value="ENSFTIG00000005406.1"/>
</dbReference>
<keyword evidence="18 21" id="KW-0395">Inflammatory response</keyword>
<dbReference type="PANTHER" id="PTHR24365">
    <property type="entry name" value="TOLL-LIKE RECEPTOR"/>
    <property type="match status" value="1"/>
</dbReference>
<dbReference type="GO" id="GO:0050829">
    <property type="term" value="P:defense response to Gram-negative bacterium"/>
    <property type="evidence" value="ECO:0007669"/>
    <property type="project" value="TreeGrafter"/>
</dbReference>
<dbReference type="GO" id="GO:0034142">
    <property type="term" value="P:toll-like receptor 4 signaling pathway"/>
    <property type="evidence" value="ECO:0007669"/>
    <property type="project" value="TreeGrafter"/>
</dbReference>
<evidence type="ECO:0000256" key="13">
    <source>
        <dbReference type="ARBA" id="ARBA00022859"/>
    </source>
</evidence>
<dbReference type="AlphaFoldDB" id="A0A8C4UA30"/>
<accession>A0A8C4UA30</accession>
<evidence type="ECO:0000256" key="23">
    <source>
        <dbReference type="SAM" id="SignalP"/>
    </source>
</evidence>
<dbReference type="PANTHER" id="PTHR24365:SF521">
    <property type="entry name" value="TOLL-LIKE RECEPTOR 4"/>
    <property type="match status" value="1"/>
</dbReference>
<dbReference type="InterPro" id="IPR035897">
    <property type="entry name" value="Toll_tir_struct_dom_sf"/>
</dbReference>
<dbReference type="GO" id="GO:0005769">
    <property type="term" value="C:early endosome"/>
    <property type="evidence" value="ECO:0007669"/>
    <property type="project" value="UniProtKB-SubCell"/>
</dbReference>
<dbReference type="GO" id="GO:0045087">
    <property type="term" value="P:innate immune response"/>
    <property type="evidence" value="ECO:0007669"/>
    <property type="project" value="UniProtKB-UniRule"/>
</dbReference>
<evidence type="ECO:0000256" key="8">
    <source>
        <dbReference type="ARBA" id="ARBA00022692"/>
    </source>
</evidence>
<sequence>MPGLLKMSQIRALSLWMLMVVLQLVLVPSQLAGCLLNPCLEVIPNKTFSCMGLNVSGVPAEIPHTTQNLDLSFNNLQSLGSNYFSSVPELQLLDLTRCHLHTIEDNSFKDLQKLSTLILTANSLQYLGTAAFNGLTSLKKLVLVETNIASLTDLPIGHLHTLQELNLGHNNIASLKLPKYFTNLTSLRHLSFLSNKITYISKGDLDALKEVNRLNLTLELSLNNIKHIQPGSFAKIHLGELGLRASFGNFSVMHTSLQGLTGLQVNRLIAGEFSDSEKLVDFQRGLLSGLCQVQMQEFILVCVRGFEDDTDTLFNCLGNVSSIRLVNLQLEKMSEVPMFSQVKQLECKKCKFQEVPATKLSLFKELRVLRITKNKNLSSFRQKFESLRNLEVVDLSENHLSFYSCCSPLFPGCPNLKYLNLSYNSIIRITGDFTNVKNLLYLDLQHTNLFGPGSYPVFLSLQKLIYLDISHTRTHVKSQCTFCGLNSLRVLKMAGNSFENNQLANNFKNLSHLHTLDISSCKLVQVDKNTFDALSELKELNISNNKLLSFDPVVYKPLQALTALDLSNNQLSVLVDSALGILPDSLVLLDISQNLFECSCTNLNFLKWVKEKQDLLQNRELMICHTPVYVKNMSLSSFDLHSCQLKASTVAFSVIALLAAAVFLFLIYKYYFQLYYSLVLLSGCKHTAERGDTYDAFVIHSSKDQEWVMKELVEPLEGGTPPFQLCLYYRDFLPGVPIVTNIIQEGFLSSRNVIAVISTDFLESKWCSFEFDIAQSWQLVEGKAGIIMIVLGEVNKTLLRQRLGLSRYLRRNTYLEWTNKEISRHIFWRQLTAVLLEGKKWNHEEAKLM</sequence>
<dbReference type="GO" id="GO:0002755">
    <property type="term" value="P:MyD88-dependent toll-like receptor signaling pathway"/>
    <property type="evidence" value="ECO:0007669"/>
    <property type="project" value="TreeGrafter"/>
</dbReference>
<dbReference type="GO" id="GO:0032497">
    <property type="term" value="P:detection of lipopolysaccharide"/>
    <property type="evidence" value="ECO:0007669"/>
    <property type="project" value="TreeGrafter"/>
</dbReference>
<dbReference type="OrthoDB" id="1421090at2759"/>
<feature type="signal peptide" evidence="23">
    <location>
        <begin position="1"/>
        <end position="32"/>
    </location>
</feature>
<keyword evidence="17" id="KW-0325">Glycoprotein</keyword>
<dbReference type="Gene3D" id="3.80.10.10">
    <property type="entry name" value="Ribonuclease Inhibitor"/>
    <property type="match status" value="1"/>
</dbReference>
<evidence type="ECO:0000313" key="25">
    <source>
        <dbReference type="Ensembl" id="ENSFTIP00000007961.1"/>
    </source>
</evidence>
<keyword evidence="13 21" id="KW-0391">Immunity</keyword>
<feature type="transmembrane region" description="Helical" evidence="22">
    <location>
        <begin position="650"/>
        <end position="668"/>
    </location>
</feature>
<dbReference type="GO" id="GO:0006954">
    <property type="term" value="P:inflammatory response"/>
    <property type="evidence" value="ECO:0007669"/>
    <property type="project" value="UniProtKB-UniRule"/>
</dbReference>
<organism evidence="25 26">
    <name type="scientific">Falco tinnunculus</name>
    <name type="common">Common kestrel</name>
    <dbReference type="NCBI Taxonomy" id="100819"/>
    <lineage>
        <taxon>Eukaryota</taxon>
        <taxon>Metazoa</taxon>
        <taxon>Chordata</taxon>
        <taxon>Craniata</taxon>
        <taxon>Vertebrata</taxon>
        <taxon>Euteleostomi</taxon>
        <taxon>Archelosauria</taxon>
        <taxon>Archosauria</taxon>
        <taxon>Dinosauria</taxon>
        <taxon>Saurischia</taxon>
        <taxon>Theropoda</taxon>
        <taxon>Coelurosauria</taxon>
        <taxon>Aves</taxon>
        <taxon>Neognathae</taxon>
        <taxon>Neoaves</taxon>
        <taxon>Telluraves</taxon>
        <taxon>Australaves</taxon>
        <taxon>Falconiformes</taxon>
        <taxon>Falconidae</taxon>
        <taxon>Falco</taxon>
    </lineage>
</organism>
<comment type="subcellular location">
    <subcellularLocation>
        <location evidence="1">Cell membrane</location>
        <topology evidence="1">Single-pass type I membrane protein</topology>
    </subcellularLocation>
    <subcellularLocation>
        <location evidence="3">Cell projection</location>
        <location evidence="3">Ruffle</location>
    </subcellularLocation>
    <subcellularLocation>
        <location evidence="2">Early endosome</location>
    </subcellularLocation>
</comment>
<evidence type="ECO:0000256" key="19">
    <source>
        <dbReference type="ARBA" id="ARBA00023273"/>
    </source>
</evidence>
<comment type="similarity">
    <text evidence="4 21">Belongs to the Toll-like receptor family.</text>
</comment>
<dbReference type="Pfam" id="PF13855">
    <property type="entry name" value="LRR_8"/>
    <property type="match status" value="4"/>
</dbReference>
<dbReference type="Pfam" id="PF01582">
    <property type="entry name" value="TIR"/>
    <property type="match status" value="1"/>
</dbReference>
<dbReference type="Gene3D" id="3.40.50.10140">
    <property type="entry name" value="Toll/interleukin-1 receptor homology (TIR) domain"/>
    <property type="match status" value="1"/>
</dbReference>
<dbReference type="Proteomes" id="UP000694562">
    <property type="component" value="Unplaced"/>
</dbReference>
<name>A0A8C4UA30_FALTI</name>
<evidence type="ECO:0000256" key="5">
    <source>
        <dbReference type="ARBA" id="ARBA00022475"/>
    </source>
</evidence>
<dbReference type="InterPro" id="IPR017241">
    <property type="entry name" value="Toll-like_receptor"/>
</dbReference>
<evidence type="ECO:0000256" key="1">
    <source>
        <dbReference type="ARBA" id="ARBA00004251"/>
    </source>
</evidence>
<evidence type="ECO:0000256" key="2">
    <source>
        <dbReference type="ARBA" id="ARBA00004412"/>
    </source>
</evidence>
<keyword evidence="5" id="KW-1003">Cell membrane</keyword>
<dbReference type="PROSITE" id="PS50104">
    <property type="entry name" value="TIR"/>
    <property type="match status" value="1"/>
</dbReference>
<dbReference type="InterPro" id="IPR032675">
    <property type="entry name" value="LRR_dom_sf"/>
</dbReference>
<dbReference type="GO" id="GO:0046696">
    <property type="term" value="C:lipopolysaccharide receptor complex"/>
    <property type="evidence" value="ECO:0007669"/>
    <property type="project" value="TreeGrafter"/>
</dbReference>
<evidence type="ECO:0000256" key="10">
    <source>
        <dbReference type="ARBA" id="ARBA00022737"/>
    </source>
</evidence>
<dbReference type="PIRSF" id="PIRSF037595">
    <property type="entry name" value="Toll-like_receptor"/>
    <property type="match status" value="1"/>
</dbReference>
<keyword evidence="15 22" id="KW-0472">Membrane</keyword>
<feature type="chain" id="PRO_5034911401" description="Toll-like receptor 4" evidence="23">
    <location>
        <begin position="33"/>
        <end position="849"/>
    </location>
</feature>
<keyword evidence="10" id="KW-0677">Repeat</keyword>
<evidence type="ECO:0000256" key="20">
    <source>
        <dbReference type="ARBA" id="ARBA00040109"/>
    </source>
</evidence>
<dbReference type="FunFam" id="3.40.50.10140:FF:000006">
    <property type="entry name" value="Toll-like receptor 4"/>
    <property type="match status" value="1"/>
</dbReference>
<keyword evidence="7" id="KW-0433">Leucine-rich repeat</keyword>
<evidence type="ECO:0000256" key="16">
    <source>
        <dbReference type="ARBA" id="ARBA00023170"/>
    </source>
</evidence>
<dbReference type="PROSITE" id="PS51450">
    <property type="entry name" value="LRR"/>
    <property type="match status" value="1"/>
</dbReference>
<dbReference type="InterPro" id="IPR001611">
    <property type="entry name" value="Leu-rich_rpt"/>
</dbReference>
<dbReference type="SMART" id="SM00369">
    <property type="entry name" value="LRR_TYP"/>
    <property type="match status" value="11"/>
</dbReference>
<keyword evidence="9 23" id="KW-0732">Signal</keyword>
<keyword evidence="16 21" id="KW-0675">Receptor</keyword>
<evidence type="ECO:0000256" key="21">
    <source>
        <dbReference type="PIRNR" id="PIRNR037595"/>
    </source>
</evidence>
<evidence type="ECO:0000256" key="12">
    <source>
        <dbReference type="ARBA" id="ARBA00022843"/>
    </source>
</evidence>
<keyword evidence="6 21" id="KW-0399">Innate immunity</keyword>
<evidence type="ECO:0000256" key="6">
    <source>
        <dbReference type="ARBA" id="ARBA00022588"/>
    </source>
</evidence>
<evidence type="ECO:0000256" key="4">
    <source>
        <dbReference type="ARBA" id="ARBA00009634"/>
    </source>
</evidence>
<evidence type="ECO:0000256" key="11">
    <source>
        <dbReference type="ARBA" id="ARBA00022753"/>
    </source>
</evidence>
<evidence type="ECO:0000256" key="9">
    <source>
        <dbReference type="ARBA" id="ARBA00022729"/>
    </source>
</evidence>
<protein>
    <recommendedName>
        <fullName evidence="20">Toll-like receptor 4</fullName>
    </recommendedName>
</protein>
<keyword evidence="26" id="KW-1185">Reference proteome</keyword>
<evidence type="ECO:0000256" key="7">
    <source>
        <dbReference type="ARBA" id="ARBA00022614"/>
    </source>
</evidence>
<dbReference type="InterPro" id="IPR000157">
    <property type="entry name" value="TIR_dom"/>
</dbReference>
<evidence type="ECO:0000256" key="17">
    <source>
        <dbReference type="ARBA" id="ARBA00023180"/>
    </source>
</evidence>
<evidence type="ECO:0000313" key="26">
    <source>
        <dbReference type="Proteomes" id="UP000694562"/>
    </source>
</evidence>
<dbReference type="GO" id="GO:0001875">
    <property type="term" value="F:lipopolysaccharide immune receptor activity"/>
    <property type="evidence" value="ECO:0007669"/>
    <property type="project" value="TreeGrafter"/>
</dbReference>